<sequence length="207" mass="23177">MDLVYIVVVLFIIVVIALFLKGKEHAGKGKLPYEKIDALFTPAERSFYGVLKQAVGGEWEIFGKVRLADVIAPRKGMSRSNWQKAFNRISAKHIDFVVCNKEDLSILCAIELDDKSHGNKSRRKRDEFIESACDAAGLRLVRFPARKAYVIEEVRTTVLGTFLSLESVNNDAEAVTAKIDETEDVPDVSVEPPKAEEACPKCRHIQK</sequence>
<reference evidence="4" key="1">
    <citation type="submission" date="2019-06" db="EMBL/GenBank/DDBJ databases">
        <title>Sulfurimonas gotlandica sp. nov., a chemoautotrophic and psychrotolerant epsilonproteobacterium isolated from a pelagic redoxcline, and an emended description of the genus Sulfurimonas.</title>
        <authorList>
            <person name="Wang S."/>
            <person name="Jiang L."/>
            <person name="Shao Z."/>
        </authorList>
    </citation>
    <scope>NUCLEOTIDE SEQUENCE [LARGE SCALE GENOMIC DNA]</scope>
    <source>
        <strain evidence="4">1-1N</strain>
    </source>
</reference>
<feature type="domain" description="DUF2726" evidence="2">
    <location>
        <begin position="38"/>
        <end position="158"/>
    </location>
</feature>
<evidence type="ECO:0000313" key="3">
    <source>
        <dbReference type="EMBL" id="QFR43032.1"/>
    </source>
</evidence>
<dbReference type="RefSeq" id="WP_152299095.1">
    <property type="nucleotide sequence ID" value="NZ_CP041166.1"/>
</dbReference>
<dbReference type="AlphaFoldDB" id="A0AAJ4A344"/>
<gene>
    <name evidence="3" type="ORF">FJR47_03565</name>
</gene>
<keyword evidence="1" id="KW-0472">Membrane</keyword>
<protein>
    <submittedName>
        <fullName evidence="3">DUF2726 domain-containing protein</fullName>
    </submittedName>
</protein>
<evidence type="ECO:0000313" key="4">
    <source>
        <dbReference type="Proteomes" id="UP000326061"/>
    </source>
</evidence>
<accession>A0AAJ4A344</accession>
<dbReference type="Pfam" id="PF10881">
    <property type="entry name" value="DUF2726"/>
    <property type="match status" value="1"/>
</dbReference>
<keyword evidence="4" id="KW-1185">Reference proteome</keyword>
<dbReference type="Proteomes" id="UP000326061">
    <property type="component" value="Chromosome"/>
</dbReference>
<name>A0AAJ4A344_9BACT</name>
<dbReference type="InterPro" id="IPR024402">
    <property type="entry name" value="DUF2726"/>
</dbReference>
<proteinExistence type="predicted"/>
<keyword evidence="1" id="KW-0812">Transmembrane</keyword>
<evidence type="ECO:0000256" key="1">
    <source>
        <dbReference type="SAM" id="Phobius"/>
    </source>
</evidence>
<dbReference type="KEGG" id="suln:FJR47_03565"/>
<keyword evidence="1" id="KW-1133">Transmembrane helix</keyword>
<evidence type="ECO:0000259" key="2">
    <source>
        <dbReference type="Pfam" id="PF10881"/>
    </source>
</evidence>
<dbReference type="EMBL" id="CP041166">
    <property type="protein sequence ID" value="QFR43032.1"/>
    <property type="molecule type" value="Genomic_DNA"/>
</dbReference>
<feature type="transmembrane region" description="Helical" evidence="1">
    <location>
        <begin position="6"/>
        <end position="22"/>
    </location>
</feature>
<organism evidence="3 4">
    <name type="scientific">Sulfurimonas xiamenensis</name>
    <dbReference type="NCBI Taxonomy" id="2590021"/>
    <lineage>
        <taxon>Bacteria</taxon>
        <taxon>Pseudomonadati</taxon>
        <taxon>Campylobacterota</taxon>
        <taxon>Epsilonproteobacteria</taxon>
        <taxon>Campylobacterales</taxon>
        <taxon>Sulfurimonadaceae</taxon>
        <taxon>Sulfurimonas</taxon>
    </lineage>
</organism>